<keyword evidence="1" id="KW-0472">Membrane</keyword>
<evidence type="ECO:0000313" key="3">
    <source>
        <dbReference type="Proteomes" id="UP000269019"/>
    </source>
</evidence>
<feature type="transmembrane region" description="Helical" evidence="1">
    <location>
        <begin position="31"/>
        <end position="56"/>
    </location>
</feature>
<proteinExistence type="predicted"/>
<gene>
    <name evidence="2" type="ORF">CCHOA_07480</name>
</gene>
<dbReference type="KEGG" id="ccho:CCHOA_07480"/>
<evidence type="ECO:0000313" key="2">
    <source>
        <dbReference type="EMBL" id="AZA13888.1"/>
    </source>
</evidence>
<keyword evidence="1" id="KW-0812">Transmembrane</keyword>
<dbReference type="Proteomes" id="UP000269019">
    <property type="component" value="Chromosome"/>
</dbReference>
<keyword evidence="1" id="KW-1133">Transmembrane helix</keyword>
<name>A0A3G6JAF1_9CORY</name>
<sequence>MPVPTGTRYQCAFPVNRKQVLWFSSQVWRHWHPAAVGALGLVLVQVQGLVQGLVLVRELAVRAVLALLGLAVAPAAAVNQRFLPLVLAP</sequence>
<accession>A0A3G6JAF1</accession>
<dbReference type="EMBL" id="CP033896">
    <property type="protein sequence ID" value="AZA13888.1"/>
    <property type="molecule type" value="Genomic_DNA"/>
</dbReference>
<protein>
    <submittedName>
        <fullName evidence="2">Uncharacterized protein</fullName>
    </submittedName>
</protein>
<keyword evidence="3" id="KW-1185">Reference proteome</keyword>
<reference evidence="2 3" key="1">
    <citation type="submission" date="2018-11" db="EMBL/GenBank/DDBJ databases">
        <authorList>
            <person name="Kleinhagauer T."/>
            <person name="Glaeser S.P."/>
            <person name="Spergser J."/>
            <person name="Ruckert C."/>
            <person name="Kaempfer P."/>
            <person name="Busse H.-J."/>
        </authorList>
    </citation>
    <scope>NUCLEOTIDE SEQUENCE [LARGE SCALE GENOMIC DNA]</scope>
    <source>
        <strain evidence="2 3">200CH</strain>
    </source>
</reference>
<feature type="transmembrane region" description="Helical" evidence="1">
    <location>
        <begin position="63"/>
        <end position="83"/>
    </location>
</feature>
<evidence type="ECO:0000256" key="1">
    <source>
        <dbReference type="SAM" id="Phobius"/>
    </source>
</evidence>
<dbReference type="AlphaFoldDB" id="A0A3G6JAF1"/>
<organism evidence="2 3">
    <name type="scientific">Corynebacterium choanae</name>
    <dbReference type="NCBI Taxonomy" id="1862358"/>
    <lineage>
        <taxon>Bacteria</taxon>
        <taxon>Bacillati</taxon>
        <taxon>Actinomycetota</taxon>
        <taxon>Actinomycetes</taxon>
        <taxon>Mycobacteriales</taxon>
        <taxon>Corynebacteriaceae</taxon>
        <taxon>Corynebacterium</taxon>
    </lineage>
</organism>